<dbReference type="GO" id="GO:0015024">
    <property type="term" value="F:glucuronate-2-sulfatase activity"/>
    <property type="evidence" value="ECO:0007669"/>
    <property type="project" value="TreeGrafter"/>
</dbReference>
<organism evidence="2 3">
    <name type="scientific">Paenibacillus sabuli</name>
    <dbReference type="NCBI Taxonomy" id="2772509"/>
    <lineage>
        <taxon>Bacteria</taxon>
        <taxon>Bacillati</taxon>
        <taxon>Bacillota</taxon>
        <taxon>Bacilli</taxon>
        <taxon>Bacillales</taxon>
        <taxon>Paenibacillaceae</taxon>
        <taxon>Paenibacillus</taxon>
    </lineage>
</organism>
<dbReference type="Proteomes" id="UP000621560">
    <property type="component" value="Unassembled WGS sequence"/>
</dbReference>
<dbReference type="Pfam" id="PF00884">
    <property type="entry name" value="Sulfatase"/>
    <property type="match status" value="1"/>
</dbReference>
<comment type="caution">
    <text evidence="2">The sequence shown here is derived from an EMBL/GenBank/DDBJ whole genome shotgun (WGS) entry which is preliminary data.</text>
</comment>
<feature type="domain" description="Sulfatase N-terminal" evidence="1">
    <location>
        <begin position="9"/>
        <end position="346"/>
    </location>
</feature>
<dbReference type="Gene3D" id="3.40.720.10">
    <property type="entry name" value="Alkaline Phosphatase, subunit A"/>
    <property type="match status" value="1"/>
</dbReference>
<evidence type="ECO:0000313" key="2">
    <source>
        <dbReference type="EMBL" id="MBD2846652.1"/>
    </source>
</evidence>
<dbReference type="PANTHER" id="PTHR46615:SF1">
    <property type="entry name" value="ARYLSULFATASE K"/>
    <property type="match status" value="1"/>
</dbReference>
<keyword evidence="3" id="KW-1185">Reference proteome</keyword>
<name>A0A927BUN3_9BACL</name>
<dbReference type="InterPro" id="IPR000917">
    <property type="entry name" value="Sulfatase_N"/>
</dbReference>
<dbReference type="SUPFAM" id="SSF53649">
    <property type="entry name" value="Alkaline phosphatase-like"/>
    <property type="match status" value="1"/>
</dbReference>
<reference evidence="2" key="1">
    <citation type="submission" date="2020-09" db="EMBL/GenBank/DDBJ databases">
        <title>A novel bacterium of genus Paenibacillus, isolated from South China Sea.</title>
        <authorList>
            <person name="Huang H."/>
            <person name="Mo K."/>
            <person name="Hu Y."/>
        </authorList>
    </citation>
    <scope>NUCLEOTIDE SEQUENCE</scope>
    <source>
        <strain evidence="2">IB182496</strain>
    </source>
</reference>
<dbReference type="AlphaFoldDB" id="A0A927BUN3"/>
<proteinExistence type="predicted"/>
<sequence>MHVRTKPANLVYIFSDEHSKEKLGCYGHPVVQTPNLDALAKRGVRFTNAYCNFPICIPSRASMTTGSYAFTQRYWDNAHPYAGEHPGWGHRLTEAGYKAVTVGKLHYKDGASPTGFPDQRLAMHVVEGIGDLYGSIRSRRQQRPRLAEAIRDAGPGESDYTRYDRAVAEQAEQFLLEEAGREEEPWVLYVGFVTPHFPLIAPEEYYNLYSHDEVILPRQYGMDERPMHPVLEEFRRYMNLDSAFDEPTVRKALAAYYGLCSFMDAQVGRVLQALKNAGLEDSTRIIYSSDHGDTTGDHGLWHKHTMYEGSIGVPLICAGPDIPSDVVLNANVSLIDLYPTIVDGAGLKLDAREQALPGTSLWPIARGEHVPRRSVFAEYHAAGSITGMFMLRGERYKYVYYVDYEPQLFDLLEDPEELHDLAGRPEYGDVLARCECELREIVDPEAVHAQCRADQHALLNKYGGAEEVLRQGEKFAFSPTPTS</sequence>
<protein>
    <submittedName>
        <fullName evidence="2">Sulfatase-like hydrolase/transferase</fullName>
    </submittedName>
</protein>
<dbReference type="EMBL" id="JACXIZ010000026">
    <property type="protein sequence ID" value="MBD2846652.1"/>
    <property type="molecule type" value="Genomic_DNA"/>
</dbReference>
<gene>
    <name evidence="2" type="ORF">IDH44_15740</name>
</gene>
<dbReference type="InterPro" id="IPR017850">
    <property type="entry name" value="Alkaline_phosphatase_core_sf"/>
</dbReference>
<dbReference type="CDD" id="cd16037">
    <property type="entry name" value="sulfatase_like"/>
    <property type="match status" value="1"/>
</dbReference>
<evidence type="ECO:0000259" key="1">
    <source>
        <dbReference type="Pfam" id="PF00884"/>
    </source>
</evidence>
<evidence type="ECO:0000313" key="3">
    <source>
        <dbReference type="Proteomes" id="UP000621560"/>
    </source>
</evidence>
<dbReference type="InterPro" id="IPR051849">
    <property type="entry name" value="GAG-degrading_sulfatase"/>
</dbReference>
<dbReference type="PANTHER" id="PTHR46615">
    <property type="entry name" value="ARYLSULFATASE K"/>
    <property type="match status" value="1"/>
</dbReference>
<dbReference type="GO" id="GO:0004065">
    <property type="term" value="F:arylsulfatase activity"/>
    <property type="evidence" value="ECO:0007669"/>
    <property type="project" value="TreeGrafter"/>
</dbReference>
<keyword evidence="2" id="KW-0378">Hydrolase</keyword>
<accession>A0A927BUN3</accession>